<sequence>MDHKQIVRLVASLDDGTSIVELPDGRLERRASESDWERVDALSDKEIEASTASDPDWAEFQGIDWSKAEVVPTPRKQPISIRVDEDVLEFFKRQGPGYQRRMNAVLRTYMSEARKSGSPTPHTRKKTG</sequence>
<dbReference type="RefSeq" id="WP_152586854.1">
    <property type="nucleotide sequence ID" value="NZ_CP045423.1"/>
</dbReference>
<dbReference type="InterPro" id="IPR025528">
    <property type="entry name" value="BrnA_antitoxin"/>
</dbReference>
<gene>
    <name evidence="1" type="ORF">GDR74_13860</name>
</gene>
<accession>A0A5P9JZQ3</accession>
<keyword evidence="2" id="KW-1185">Reference proteome</keyword>
<proteinExistence type="predicted"/>
<protein>
    <recommendedName>
        <fullName evidence="3">BrnA antitoxin family protein</fullName>
    </recommendedName>
</protein>
<dbReference type="AlphaFoldDB" id="A0A5P9JZQ3"/>
<dbReference type="Proteomes" id="UP000325614">
    <property type="component" value="Chromosome"/>
</dbReference>
<name>A0A5P9JZQ3_9HYPH</name>
<organism evidence="1 2">
    <name type="scientific">Microvirga thermotolerans</name>
    <dbReference type="NCBI Taxonomy" id="2651334"/>
    <lineage>
        <taxon>Bacteria</taxon>
        <taxon>Pseudomonadati</taxon>
        <taxon>Pseudomonadota</taxon>
        <taxon>Alphaproteobacteria</taxon>
        <taxon>Hyphomicrobiales</taxon>
        <taxon>Methylobacteriaceae</taxon>
        <taxon>Microvirga</taxon>
    </lineage>
</organism>
<evidence type="ECO:0008006" key="3">
    <source>
        <dbReference type="Google" id="ProtNLM"/>
    </source>
</evidence>
<evidence type="ECO:0000313" key="1">
    <source>
        <dbReference type="EMBL" id="QFU17218.1"/>
    </source>
</evidence>
<dbReference type="Pfam" id="PF14384">
    <property type="entry name" value="BrnA_antitoxin"/>
    <property type="match status" value="1"/>
</dbReference>
<dbReference type="KEGG" id="mico:GDR74_13860"/>
<dbReference type="EMBL" id="CP045423">
    <property type="protein sequence ID" value="QFU17218.1"/>
    <property type="molecule type" value="Genomic_DNA"/>
</dbReference>
<evidence type="ECO:0000313" key="2">
    <source>
        <dbReference type="Proteomes" id="UP000325614"/>
    </source>
</evidence>
<reference evidence="1 2" key="1">
    <citation type="submission" date="2019-10" db="EMBL/GenBank/DDBJ databases">
        <title>Isolation, Identification of Microvirga thermotolerans HR1, a novel thermophilic bacterium and Comparative Genomics of the genus Microvirga.</title>
        <authorList>
            <person name="Li J."/>
            <person name="Zhang W."/>
            <person name="Lin M."/>
            <person name="Wang J."/>
        </authorList>
    </citation>
    <scope>NUCLEOTIDE SEQUENCE [LARGE SCALE GENOMIC DNA]</scope>
    <source>
        <strain evidence="1 2">HR1</strain>
    </source>
</reference>